<name>A0A8H6NX32_9PEZI</name>
<feature type="region of interest" description="Disordered" evidence="1">
    <location>
        <begin position="137"/>
        <end position="183"/>
    </location>
</feature>
<organism evidence="2 3">
    <name type="scientific">Colletotrichum musicola</name>
    <dbReference type="NCBI Taxonomy" id="2175873"/>
    <lineage>
        <taxon>Eukaryota</taxon>
        <taxon>Fungi</taxon>
        <taxon>Dikarya</taxon>
        <taxon>Ascomycota</taxon>
        <taxon>Pezizomycotina</taxon>
        <taxon>Sordariomycetes</taxon>
        <taxon>Hypocreomycetidae</taxon>
        <taxon>Glomerellales</taxon>
        <taxon>Glomerellaceae</taxon>
        <taxon>Colletotrichum</taxon>
        <taxon>Colletotrichum orchidearum species complex</taxon>
    </lineage>
</organism>
<gene>
    <name evidence="2" type="ORF">CMUS01_01453</name>
</gene>
<evidence type="ECO:0000256" key="1">
    <source>
        <dbReference type="SAM" id="MobiDB-lite"/>
    </source>
</evidence>
<evidence type="ECO:0000313" key="2">
    <source>
        <dbReference type="EMBL" id="KAF6844040.1"/>
    </source>
</evidence>
<proteinExistence type="predicted"/>
<feature type="region of interest" description="Disordered" evidence="1">
    <location>
        <begin position="1"/>
        <end position="33"/>
    </location>
</feature>
<accession>A0A8H6NX32</accession>
<dbReference type="EMBL" id="WIGM01000025">
    <property type="protein sequence ID" value="KAF6844040.1"/>
    <property type="molecule type" value="Genomic_DNA"/>
</dbReference>
<protein>
    <submittedName>
        <fullName evidence="2">Uncharacterized protein</fullName>
    </submittedName>
</protein>
<feature type="compositionally biased region" description="Polar residues" evidence="1">
    <location>
        <begin position="172"/>
        <end position="183"/>
    </location>
</feature>
<reference evidence="2" key="1">
    <citation type="journal article" date="2020" name="Phytopathology">
        <title>Genome Sequence Resources of Colletotrichum truncatum, C. plurivorum, C. musicola, and C. sojae: Four Species Pathogenic to Soybean (Glycine max).</title>
        <authorList>
            <person name="Rogerio F."/>
            <person name="Boufleur T.R."/>
            <person name="Ciampi-Guillardi M."/>
            <person name="Sukno S.A."/>
            <person name="Thon M.R."/>
            <person name="Massola Junior N.S."/>
            <person name="Baroncelli R."/>
        </authorList>
    </citation>
    <scope>NUCLEOTIDE SEQUENCE</scope>
    <source>
        <strain evidence="2">LFN0074</strain>
    </source>
</reference>
<comment type="caution">
    <text evidence="2">The sequence shown here is derived from an EMBL/GenBank/DDBJ whole genome shotgun (WGS) entry which is preliminary data.</text>
</comment>
<dbReference type="AlphaFoldDB" id="A0A8H6NX32"/>
<keyword evidence="3" id="KW-1185">Reference proteome</keyword>
<evidence type="ECO:0000313" key="3">
    <source>
        <dbReference type="Proteomes" id="UP000639643"/>
    </source>
</evidence>
<sequence length="183" mass="20060">MSPSIHRRFLNRDTKQHSSVSITSGPDKPHRTLLTRPGMASCEYRAFALRRGTWEHGARRAGLPPFVKQVVGASSCVVTLHTSRFAMGAPWLPLVPAQLRNSRWSQPAPEPPRAPPMTTGLRSAEASEAWHVRFSGPLRCPSTRQQPARVPRGGDIFKGAAFENRNGDMGTQPVTCSTELPAT</sequence>
<dbReference type="Proteomes" id="UP000639643">
    <property type="component" value="Unassembled WGS sequence"/>
</dbReference>